<keyword evidence="4 6" id="KW-1133">Transmembrane helix</keyword>
<dbReference type="EMBL" id="WLZY01000003">
    <property type="protein sequence ID" value="NDL57490.1"/>
    <property type="molecule type" value="Genomic_DNA"/>
</dbReference>
<dbReference type="InterPro" id="IPR051401">
    <property type="entry name" value="GtrA_CellWall_Glycosyl"/>
</dbReference>
<dbReference type="Proteomes" id="UP000460435">
    <property type="component" value="Unassembled WGS sequence"/>
</dbReference>
<organism evidence="8 9">
    <name type="scientific">Phytoactinopolyspora mesophila</name>
    <dbReference type="NCBI Taxonomy" id="2650750"/>
    <lineage>
        <taxon>Bacteria</taxon>
        <taxon>Bacillati</taxon>
        <taxon>Actinomycetota</taxon>
        <taxon>Actinomycetes</taxon>
        <taxon>Jiangellales</taxon>
        <taxon>Jiangellaceae</taxon>
        <taxon>Phytoactinopolyspora</taxon>
    </lineage>
</organism>
<dbReference type="PANTHER" id="PTHR38459:SF1">
    <property type="entry name" value="PROPHAGE BACTOPRENOL-LINKED GLUCOSE TRANSLOCASE HOMOLOG"/>
    <property type="match status" value="1"/>
</dbReference>
<accession>A0A7K3M2L0</accession>
<feature type="transmembrane region" description="Helical" evidence="6">
    <location>
        <begin position="20"/>
        <end position="42"/>
    </location>
</feature>
<dbReference type="RefSeq" id="WP_162450196.1">
    <property type="nucleotide sequence ID" value="NZ_WLZY01000003.1"/>
</dbReference>
<evidence type="ECO:0000256" key="2">
    <source>
        <dbReference type="ARBA" id="ARBA00009399"/>
    </source>
</evidence>
<dbReference type="InterPro" id="IPR007267">
    <property type="entry name" value="GtrA_DPMS_TM"/>
</dbReference>
<sequence length="167" mass="18564">MLRRALRSWYRLHRIVREGLKFATVGSVGFIVDIGLFNLLLFAGGQGPLHDQPLLAKTLSVTAATIVTYAGHRLWTFRHRARVKLARGYPLFFLFNGLGLGIALACLGVSRYVLGLSGPLADNISANVVGLAIGTLFRYWAYRTWVFPAHPDADPRRRDPKAEPVHV</sequence>
<keyword evidence="3 6" id="KW-0812">Transmembrane</keyword>
<evidence type="ECO:0000259" key="7">
    <source>
        <dbReference type="Pfam" id="PF04138"/>
    </source>
</evidence>
<protein>
    <submittedName>
        <fullName evidence="8">GtrA family protein</fullName>
    </submittedName>
</protein>
<feature type="domain" description="GtrA/DPMS transmembrane" evidence="7">
    <location>
        <begin position="21"/>
        <end position="147"/>
    </location>
</feature>
<evidence type="ECO:0000313" key="9">
    <source>
        <dbReference type="Proteomes" id="UP000460435"/>
    </source>
</evidence>
<dbReference type="PANTHER" id="PTHR38459">
    <property type="entry name" value="PROPHAGE BACTOPRENOL-LINKED GLUCOSE TRANSLOCASE HOMOLOG"/>
    <property type="match status" value="1"/>
</dbReference>
<evidence type="ECO:0000313" key="8">
    <source>
        <dbReference type="EMBL" id="NDL57490.1"/>
    </source>
</evidence>
<reference evidence="8 9" key="1">
    <citation type="submission" date="2019-11" db="EMBL/GenBank/DDBJ databases">
        <authorList>
            <person name="Li X.-J."/>
            <person name="Feng X.-M."/>
        </authorList>
    </citation>
    <scope>NUCLEOTIDE SEQUENCE [LARGE SCALE GENOMIC DNA]</scope>
    <source>
        <strain evidence="8 9">XMNu-373</strain>
    </source>
</reference>
<evidence type="ECO:0000256" key="5">
    <source>
        <dbReference type="ARBA" id="ARBA00023136"/>
    </source>
</evidence>
<dbReference type="GO" id="GO:0000271">
    <property type="term" value="P:polysaccharide biosynthetic process"/>
    <property type="evidence" value="ECO:0007669"/>
    <property type="project" value="InterPro"/>
</dbReference>
<comment type="caution">
    <text evidence="8">The sequence shown here is derived from an EMBL/GenBank/DDBJ whole genome shotgun (WGS) entry which is preliminary data.</text>
</comment>
<keyword evidence="9" id="KW-1185">Reference proteome</keyword>
<feature type="transmembrane region" description="Helical" evidence="6">
    <location>
        <begin position="91"/>
        <end position="112"/>
    </location>
</feature>
<evidence type="ECO:0000256" key="1">
    <source>
        <dbReference type="ARBA" id="ARBA00004141"/>
    </source>
</evidence>
<keyword evidence="5 6" id="KW-0472">Membrane</keyword>
<evidence type="ECO:0000256" key="6">
    <source>
        <dbReference type="SAM" id="Phobius"/>
    </source>
</evidence>
<comment type="similarity">
    <text evidence="2">Belongs to the GtrA family.</text>
</comment>
<dbReference type="AlphaFoldDB" id="A0A7K3M2L0"/>
<evidence type="ECO:0000256" key="4">
    <source>
        <dbReference type="ARBA" id="ARBA00022989"/>
    </source>
</evidence>
<evidence type="ECO:0000256" key="3">
    <source>
        <dbReference type="ARBA" id="ARBA00022692"/>
    </source>
</evidence>
<feature type="transmembrane region" description="Helical" evidence="6">
    <location>
        <begin position="54"/>
        <end position="71"/>
    </location>
</feature>
<gene>
    <name evidence="8" type="ORF">F7O44_10435</name>
</gene>
<feature type="transmembrane region" description="Helical" evidence="6">
    <location>
        <begin position="124"/>
        <end position="141"/>
    </location>
</feature>
<name>A0A7K3M2L0_9ACTN</name>
<dbReference type="GO" id="GO:0005886">
    <property type="term" value="C:plasma membrane"/>
    <property type="evidence" value="ECO:0007669"/>
    <property type="project" value="TreeGrafter"/>
</dbReference>
<proteinExistence type="inferred from homology"/>
<comment type="subcellular location">
    <subcellularLocation>
        <location evidence="1">Membrane</location>
        <topology evidence="1">Multi-pass membrane protein</topology>
    </subcellularLocation>
</comment>
<dbReference type="Pfam" id="PF04138">
    <property type="entry name" value="GtrA_DPMS_TM"/>
    <property type="match status" value="1"/>
</dbReference>